<keyword evidence="3" id="KW-1185">Reference proteome</keyword>
<dbReference type="HOGENOM" id="CLU_000288_7_18_1"/>
<dbReference type="EMBL" id="KN834816">
    <property type="protein sequence ID" value="KIK54421.1"/>
    <property type="molecule type" value="Genomic_DNA"/>
</dbReference>
<name>A0A0D0BI18_9AGAR</name>
<dbReference type="Pfam" id="PF07714">
    <property type="entry name" value="PK_Tyr_Ser-Thr"/>
    <property type="match status" value="1"/>
</dbReference>
<feature type="domain" description="Protein kinase" evidence="1">
    <location>
        <begin position="40"/>
        <end position="306"/>
    </location>
</feature>
<accession>A0A0D0BI18</accession>
<reference evidence="2 3" key="1">
    <citation type="submission" date="2014-04" db="EMBL/GenBank/DDBJ databases">
        <title>Evolutionary Origins and Diversification of the Mycorrhizal Mutualists.</title>
        <authorList>
            <consortium name="DOE Joint Genome Institute"/>
            <consortium name="Mycorrhizal Genomics Consortium"/>
            <person name="Kohler A."/>
            <person name="Kuo A."/>
            <person name="Nagy L.G."/>
            <person name="Floudas D."/>
            <person name="Copeland A."/>
            <person name="Barry K.W."/>
            <person name="Cichocki N."/>
            <person name="Veneault-Fourrey C."/>
            <person name="LaButti K."/>
            <person name="Lindquist E.A."/>
            <person name="Lipzen A."/>
            <person name="Lundell T."/>
            <person name="Morin E."/>
            <person name="Murat C."/>
            <person name="Riley R."/>
            <person name="Ohm R."/>
            <person name="Sun H."/>
            <person name="Tunlid A."/>
            <person name="Henrissat B."/>
            <person name="Grigoriev I.V."/>
            <person name="Hibbett D.S."/>
            <person name="Martin F."/>
        </authorList>
    </citation>
    <scope>NUCLEOTIDE SEQUENCE [LARGE SCALE GENOMIC DNA]</scope>
    <source>
        <strain evidence="2 3">FD-317 M1</strain>
    </source>
</reference>
<gene>
    <name evidence="2" type="ORF">GYMLUDRAFT_106333</name>
</gene>
<dbReference type="InterPro" id="IPR011009">
    <property type="entry name" value="Kinase-like_dom_sf"/>
</dbReference>
<protein>
    <recommendedName>
        <fullName evidence="1">Protein kinase domain-containing protein</fullName>
    </recommendedName>
</protein>
<dbReference type="PANTHER" id="PTHR44329">
    <property type="entry name" value="SERINE/THREONINE-PROTEIN KINASE TNNI3K-RELATED"/>
    <property type="match status" value="1"/>
</dbReference>
<feature type="non-terminal residue" evidence="2">
    <location>
        <position position="313"/>
    </location>
</feature>
<dbReference type="SUPFAM" id="SSF56112">
    <property type="entry name" value="Protein kinase-like (PK-like)"/>
    <property type="match status" value="1"/>
</dbReference>
<dbReference type="InterPro" id="IPR051681">
    <property type="entry name" value="Ser/Thr_Kinases-Pseudokinases"/>
</dbReference>
<dbReference type="PROSITE" id="PS50011">
    <property type="entry name" value="PROTEIN_KINASE_DOM"/>
    <property type="match status" value="1"/>
</dbReference>
<dbReference type="OrthoDB" id="4062651at2759"/>
<dbReference type="Gene3D" id="1.10.510.10">
    <property type="entry name" value="Transferase(Phosphotransferase) domain 1"/>
    <property type="match status" value="1"/>
</dbReference>
<proteinExistence type="predicted"/>
<evidence type="ECO:0000313" key="2">
    <source>
        <dbReference type="EMBL" id="KIK54421.1"/>
    </source>
</evidence>
<dbReference type="GO" id="GO:0004674">
    <property type="term" value="F:protein serine/threonine kinase activity"/>
    <property type="evidence" value="ECO:0007669"/>
    <property type="project" value="TreeGrafter"/>
</dbReference>
<evidence type="ECO:0000259" key="1">
    <source>
        <dbReference type="PROSITE" id="PS50011"/>
    </source>
</evidence>
<evidence type="ECO:0000313" key="3">
    <source>
        <dbReference type="Proteomes" id="UP000053593"/>
    </source>
</evidence>
<dbReference type="InterPro" id="IPR001245">
    <property type="entry name" value="Ser-Thr/Tyr_kinase_cat_dom"/>
</dbReference>
<sequence>ILDFGQDKLKNRKKYLGLLRQLSKGFQILLSSLIVRDIKREGQNPVAGGGFADIWRGSLEEKPVCLKVLRLAIEQDEEARTEIHKQFCHEALVWRQLKHPNILPLLGVNMDIFPPSFCLISPWMENRNVITYLKQNPQHSLPSILCEIAAGLNYLHSNDPPLIHGDIRGGSILVTDDLRCCLADFGLTLVTTTSQAWSLTTSSSTSKGSMRWLAQEYIFSSTTPVSNHTSGDVYAFGCTVVEILTQKLPFYDQKTDALVMFNLMNGGRPTRPQGVWCPDVVWNLIARCWAQNAQDRPLANEIHEILQSELRSA</sequence>
<feature type="non-terminal residue" evidence="2">
    <location>
        <position position="1"/>
    </location>
</feature>
<dbReference type="GO" id="GO:0005524">
    <property type="term" value="F:ATP binding"/>
    <property type="evidence" value="ECO:0007669"/>
    <property type="project" value="InterPro"/>
</dbReference>
<dbReference type="InterPro" id="IPR000719">
    <property type="entry name" value="Prot_kinase_dom"/>
</dbReference>
<organism evidence="2 3">
    <name type="scientific">Collybiopsis luxurians FD-317 M1</name>
    <dbReference type="NCBI Taxonomy" id="944289"/>
    <lineage>
        <taxon>Eukaryota</taxon>
        <taxon>Fungi</taxon>
        <taxon>Dikarya</taxon>
        <taxon>Basidiomycota</taxon>
        <taxon>Agaricomycotina</taxon>
        <taxon>Agaricomycetes</taxon>
        <taxon>Agaricomycetidae</taxon>
        <taxon>Agaricales</taxon>
        <taxon>Marasmiineae</taxon>
        <taxon>Omphalotaceae</taxon>
        <taxon>Collybiopsis</taxon>
        <taxon>Collybiopsis luxurians</taxon>
    </lineage>
</organism>
<dbReference type="Proteomes" id="UP000053593">
    <property type="component" value="Unassembled WGS sequence"/>
</dbReference>
<dbReference type="AlphaFoldDB" id="A0A0D0BI18"/>